<dbReference type="Proteomes" id="UP000652176">
    <property type="component" value="Unassembled WGS sequence"/>
</dbReference>
<keyword evidence="1" id="KW-0812">Transmembrane</keyword>
<name>A0ABR9D425_9GAMM</name>
<dbReference type="EMBL" id="JACXSS010000001">
    <property type="protein sequence ID" value="MBD9357853.1"/>
    <property type="molecule type" value="Genomic_DNA"/>
</dbReference>
<comment type="caution">
    <text evidence="3">The sequence shown here is derived from an EMBL/GenBank/DDBJ whole genome shotgun (WGS) entry which is preliminary data.</text>
</comment>
<keyword evidence="1" id="KW-1133">Transmembrane helix</keyword>
<protein>
    <recommendedName>
        <fullName evidence="5">PEP-CTERM protein-sorting domain-containing protein</fullName>
    </recommendedName>
</protein>
<feature type="chain" id="PRO_5046462521" description="PEP-CTERM protein-sorting domain-containing protein" evidence="2">
    <location>
        <begin position="26"/>
        <end position="412"/>
    </location>
</feature>
<evidence type="ECO:0000256" key="1">
    <source>
        <dbReference type="SAM" id="Phobius"/>
    </source>
</evidence>
<evidence type="ECO:0000313" key="4">
    <source>
        <dbReference type="Proteomes" id="UP000652176"/>
    </source>
</evidence>
<evidence type="ECO:0000256" key="2">
    <source>
        <dbReference type="SAM" id="SignalP"/>
    </source>
</evidence>
<proteinExistence type="predicted"/>
<evidence type="ECO:0008006" key="5">
    <source>
        <dbReference type="Google" id="ProtNLM"/>
    </source>
</evidence>
<feature type="transmembrane region" description="Helical" evidence="1">
    <location>
        <begin position="387"/>
        <end position="406"/>
    </location>
</feature>
<accession>A0ABR9D425</accession>
<gene>
    <name evidence="3" type="ORF">IE877_18600</name>
</gene>
<keyword evidence="2" id="KW-0732">Signal</keyword>
<feature type="signal peptide" evidence="2">
    <location>
        <begin position="1"/>
        <end position="25"/>
    </location>
</feature>
<keyword evidence="1" id="KW-0472">Membrane</keyword>
<organism evidence="3 4">
    <name type="scientific">Methylomonas albis</name>
    <dbReference type="NCBI Taxonomy" id="1854563"/>
    <lineage>
        <taxon>Bacteria</taxon>
        <taxon>Pseudomonadati</taxon>
        <taxon>Pseudomonadota</taxon>
        <taxon>Gammaproteobacteria</taxon>
        <taxon>Methylococcales</taxon>
        <taxon>Methylococcaceae</taxon>
        <taxon>Methylomonas</taxon>
    </lineage>
</organism>
<dbReference type="RefSeq" id="WP_192376104.1">
    <property type="nucleotide sequence ID" value="NZ_CAJHIV010000001.1"/>
</dbReference>
<sequence>MIFRKTAIAALLTTGLAGVSGQAFAHQYYNLTGAGTVASGDSAIGFGIANSINGTDGVSANSNGTNRVANGTNTYTVGDLTANTLIPGTGTAAATATEVSGNLPYMWYSGQHTYGGTGNVVKANSSVVGVSAGATKREIFTGSSVTDNTGSLANVTGTGNGNSITLPNGQVIQAPSTGTWGTNVTTGLWNAYNAKNTGANASTWGTIMADLPTSGPNAGDHPYIAVAGNSAETGLGLDYGLIHISCGDNSATDNCATTGNVLTTISIKADTDYAANNLASGGLLDVALYRGADSSLSSSRTAAADITGAAPTDIQGSDLGAAIWSAHATSLSDLLSFSFIFNQAEWNATDTAGLSETNGFYTLVVGAHGGSALSGLTYDVLVTTSAVPVPGAVWLFGSAMAGLIGFGRRKNA</sequence>
<evidence type="ECO:0000313" key="3">
    <source>
        <dbReference type="EMBL" id="MBD9357853.1"/>
    </source>
</evidence>
<keyword evidence="4" id="KW-1185">Reference proteome</keyword>
<reference evidence="3 4" key="1">
    <citation type="submission" date="2020-09" db="EMBL/GenBank/DDBJ databases">
        <title>Methylomonas albis sp. nov. and Methylomonas fluvii sp. nov.: Two cold-adapted methanotrophs from the River Elbe and an amended description of Methylovulum psychrotolerans strain Eb1.</title>
        <authorList>
            <person name="Bussmann I.K."/>
            <person name="Klings K.-W."/>
            <person name="Warnstedt J."/>
            <person name="Hoppert M."/>
            <person name="Saborowski A."/>
            <person name="Horn F."/>
            <person name="Liebner S."/>
        </authorList>
    </citation>
    <scope>NUCLEOTIDE SEQUENCE [LARGE SCALE GENOMIC DNA]</scope>
    <source>
        <strain evidence="3 4">EbA</strain>
    </source>
</reference>